<evidence type="ECO:0000313" key="1">
    <source>
        <dbReference type="EMBL" id="CBH12188.1"/>
    </source>
</evidence>
<reference evidence="2" key="1">
    <citation type="journal article" date="2010" name="PLoS Negl. Trop. Dis.">
        <title>The genome sequence of Trypanosoma brucei gambiense, causative agent of chronic human african trypanosomiasis.</title>
        <authorList>
            <person name="Jackson A.P."/>
            <person name="Sanders M."/>
            <person name="Berry A."/>
            <person name="McQuillan J."/>
            <person name="Aslett M.A."/>
            <person name="Quail M.A."/>
            <person name="Chukualim B."/>
            <person name="Capewell P."/>
            <person name="MacLeod A."/>
            <person name="Melville S.E."/>
            <person name="Gibson W."/>
            <person name="Barry J.D."/>
            <person name="Berriman M."/>
            <person name="Hertz-Fowler C."/>
        </authorList>
    </citation>
    <scope>NUCLEOTIDE SEQUENCE [LARGE SCALE GENOMIC DNA]</scope>
    <source>
        <strain evidence="2">MHOM/CI/86/DAL972</strain>
    </source>
</reference>
<protein>
    <submittedName>
        <fullName evidence="1">Uncharacterized protein</fullName>
    </submittedName>
</protein>
<sequence>MNLMDMKLNSSANTNKLWKYKGRNATFKYFTHTHTHTHKFKVTGGVLKVYLLFSVKRAAITWRLNPHNSIHYHHNNTHRVVIVVVLLLRYVLTSASICHHTL</sequence>
<dbReference type="KEGG" id="tbg:TbgDal_VII1610"/>
<dbReference type="Proteomes" id="UP000002316">
    <property type="component" value="Chromosome 7"/>
</dbReference>
<dbReference type="RefSeq" id="XP_011774471.1">
    <property type="nucleotide sequence ID" value="XM_011776169.1"/>
</dbReference>
<accession>C9ZS52</accession>
<dbReference type="GeneID" id="23862297"/>
<organism evidence="1 2">
    <name type="scientific">Trypanosoma brucei gambiense (strain MHOM/CI/86/DAL972)</name>
    <dbReference type="NCBI Taxonomy" id="679716"/>
    <lineage>
        <taxon>Eukaryota</taxon>
        <taxon>Discoba</taxon>
        <taxon>Euglenozoa</taxon>
        <taxon>Kinetoplastea</taxon>
        <taxon>Metakinetoplastina</taxon>
        <taxon>Trypanosomatida</taxon>
        <taxon>Trypanosomatidae</taxon>
        <taxon>Trypanosoma</taxon>
    </lineage>
</organism>
<gene>
    <name evidence="1" type="ORF">TbgDal_VII1610</name>
</gene>
<dbReference type="AlphaFoldDB" id="C9ZS52"/>
<evidence type="ECO:0000313" key="2">
    <source>
        <dbReference type="Proteomes" id="UP000002316"/>
    </source>
</evidence>
<dbReference type="EMBL" id="FN554970">
    <property type="protein sequence ID" value="CBH12188.1"/>
    <property type="molecule type" value="Genomic_DNA"/>
</dbReference>
<name>C9ZS52_TRYB9</name>
<proteinExistence type="predicted"/>